<protein>
    <submittedName>
        <fullName evidence="11">Fungal-specific transcription factor domain-containing protein</fullName>
    </submittedName>
</protein>
<evidence type="ECO:0000256" key="4">
    <source>
        <dbReference type="ARBA" id="ARBA00023015"/>
    </source>
</evidence>
<feature type="compositionally biased region" description="Polar residues" evidence="8">
    <location>
        <begin position="103"/>
        <end position="116"/>
    </location>
</feature>
<feature type="transmembrane region" description="Helical" evidence="9">
    <location>
        <begin position="525"/>
        <end position="544"/>
    </location>
</feature>
<dbReference type="RefSeq" id="XP_070899880.1">
    <property type="nucleotide sequence ID" value="XM_071045483.1"/>
</dbReference>
<keyword evidence="9" id="KW-1133">Transmembrane helix</keyword>
<evidence type="ECO:0000259" key="10">
    <source>
        <dbReference type="PROSITE" id="PS50048"/>
    </source>
</evidence>
<keyword evidence="7" id="KW-0539">Nucleus</keyword>
<evidence type="ECO:0000256" key="3">
    <source>
        <dbReference type="ARBA" id="ARBA00022833"/>
    </source>
</evidence>
<feature type="compositionally biased region" description="Gly residues" evidence="8">
    <location>
        <begin position="621"/>
        <end position="635"/>
    </location>
</feature>
<proteinExistence type="predicted"/>
<dbReference type="SMART" id="SM00906">
    <property type="entry name" value="Fungal_trans"/>
    <property type="match status" value="1"/>
</dbReference>
<keyword evidence="3" id="KW-0862">Zinc</keyword>
<dbReference type="Pfam" id="PF04082">
    <property type="entry name" value="Fungal_trans"/>
    <property type="match status" value="1"/>
</dbReference>
<comment type="subcellular location">
    <subcellularLocation>
        <location evidence="1">Nucleus</location>
    </subcellularLocation>
</comment>
<keyword evidence="9" id="KW-0812">Transmembrane</keyword>
<feature type="region of interest" description="Disordered" evidence="8">
    <location>
        <begin position="607"/>
        <end position="643"/>
    </location>
</feature>
<evidence type="ECO:0000256" key="1">
    <source>
        <dbReference type="ARBA" id="ARBA00004123"/>
    </source>
</evidence>
<dbReference type="InterPro" id="IPR007219">
    <property type="entry name" value="XnlR_reg_dom"/>
</dbReference>
<organism evidence="11 12">
    <name type="scientific">Aspergillus pseudodeflectus</name>
    <dbReference type="NCBI Taxonomy" id="176178"/>
    <lineage>
        <taxon>Eukaryota</taxon>
        <taxon>Fungi</taxon>
        <taxon>Dikarya</taxon>
        <taxon>Ascomycota</taxon>
        <taxon>Pezizomycotina</taxon>
        <taxon>Eurotiomycetes</taxon>
        <taxon>Eurotiomycetidae</taxon>
        <taxon>Eurotiales</taxon>
        <taxon>Aspergillaceae</taxon>
        <taxon>Aspergillus</taxon>
        <taxon>Aspergillus subgen. Nidulantes</taxon>
    </lineage>
</organism>
<dbReference type="InterPro" id="IPR052202">
    <property type="entry name" value="Yeast_MetPath_Reg"/>
</dbReference>
<dbReference type="Pfam" id="PF00172">
    <property type="entry name" value="Zn_clus"/>
    <property type="match status" value="1"/>
</dbReference>
<comment type="caution">
    <text evidence="11">The sequence shown here is derived from an EMBL/GenBank/DDBJ whole genome shotgun (WGS) entry which is preliminary data.</text>
</comment>
<sequence>MHACERCYSRKTKCDRRLPQCTSCIKSKSSCRYQNKRRDRQLQQGYIKSVETRLKLLEQENEELRRNSATRVSVIDQDSLIPSQSPESIRDSTQHQRVDAHQSPVQSGGPLQQSPSEEARYLGSSNGVDFVDVVERVVESSSQRTGGLFGRVTDSHRAPDRVALPCISEPVALVDHAIAMPLIESYFEHWHLTFPLLYRPAFMEMVRHMYADPRIYQQDAAGAFAFDIVLALGSVPSTRAEWGFGHAESHFARALTRLERVSSFRDIRSLQALLLYCKYGIHASLRDTSSEMWEALGKATRLCVEIGLHHNPSTTSRCKLHITGQISPAVQVEMQRRCFWCYYNLDRIVNISLGRPLALHDDDIHVPLPSAADDETLAQISPTTLPPQTTSPFLQHTQLRRIQSKIHRCMYTSRLTQELPLTQRQAIRREIFDELQAWRQNIALLPLSTLDNSHPISSSYLHPSWYQALYHSACLLLFRPSATFPAMEGLESDHDNDDVLQIIWTSSRLVLSKYSELLRARHLNYSWVCLYTIFMAGLANVYSVGCCARRRKRGVLAFLPSFWDVVSDFRDYSNIMTAICERWADARGSREIFNSLSQSALKELAGPSFRGDVSRPEPSGQGNGNGNAAGQGVPGGTPSMLQTEQPFASGFVDGSISLDHLPEDGFAEFEPAFDFQQMFQEMQSSINTGGYGQTDEVMLGFSQEWFER</sequence>
<keyword evidence="4" id="KW-0805">Transcription regulation</keyword>
<reference evidence="11 12" key="1">
    <citation type="submission" date="2024-07" db="EMBL/GenBank/DDBJ databases">
        <title>Section-level genome sequencing and comparative genomics of Aspergillus sections Usti and Cavernicolus.</title>
        <authorList>
            <consortium name="Lawrence Berkeley National Laboratory"/>
            <person name="Nybo J.L."/>
            <person name="Vesth T.C."/>
            <person name="Theobald S."/>
            <person name="Frisvad J.C."/>
            <person name="Larsen T.O."/>
            <person name="Kjaerboelling I."/>
            <person name="Rothschild-Mancinelli K."/>
            <person name="Lyhne E.K."/>
            <person name="Kogle M.E."/>
            <person name="Barry K."/>
            <person name="Clum A."/>
            <person name="Na H."/>
            <person name="Ledsgaard L."/>
            <person name="Lin J."/>
            <person name="Lipzen A."/>
            <person name="Kuo A."/>
            <person name="Riley R."/>
            <person name="Mondo S."/>
            <person name="LaButti K."/>
            <person name="Haridas S."/>
            <person name="Pangalinan J."/>
            <person name="Salamov A.A."/>
            <person name="Simmons B.A."/>
            <person name="Magnuson J.K."/>
            <person name="Chen J."/>
            <person name="Drula E."/>
            <person name="Henrissat B."/>
            <person name="Wiebenga A."/>
            <person name="Lubbers R.J."/>
            <person name="Gomes A.C."/>
            <person name="Macurrencykelacurrency M.R."/>
            <person name="Stajich J."/>
            <person name="Grigoriev I.V."/>
            <person name="Mortensen U.H."/>
            <person name="De vries R.P."/>
            <person name="Baker S.E."/>
            <person name="Andersen M.R."/>
        </authorList>
    </citation>
    <scope>NUCLEOTIDE SEQUENCE [LARGE SCALE GENOMIC DNA]</scope>
    <source>
        <strain evidence="11 12">CBS 756.74</strain>
    </source>
</reference>
<gene>
    <name evidence="11" type="ORF">BJX68DRAFT_266346</name>
</gene>
<dbReference type="PANTHER" id="PTHR47782">
    <property type="entry name" value="ZN(II)2CYS6 TRANSCRIPTION FACTOR (EUROFUNG)-RELATED"/>
    <property type="match status" value="1"/>
</dbReference>
<keyword evidence="9" id="KW-0472">Membrane</keyword>
<evidence type="ECO:0000256" key="8">
    <source>
        <dbReference type="SAM" id="MobiDB-lite"/>
    </source>
</evidence>
<dbReference type="SMART" id="SM00066">
    <property type="entry name" value="GAL4"/>
    <property type="match status" value="1"/>
</dbReference>
<dbReference type="InterPro" id="IPR036864">
    <property type="entry name" value="Zn2-C6_fun-type_DNA-bd_sf"/>
</dbReference>
<dbReference type="InterPro" id="IPR001138">
    <property type="entry name" value="Zn2Cys6_DnaBD"/>
</dbReference>
<name>A0ABR4KGP2_9EURO</name>
<evidence type="ECO:0000313" key="11">
    <source>
        <dbReference type="EMBL" id="KAL2851439.1"/>
    </source>
</evidence>
<dbReference type="EMBL" id="JBFXLR010000018">
    <property type="protein sequence ID" value="KAL2851439.1"/>
    <property type="molecule type" value="Genomic_DNA"/>
</dbReference>
<feature type="domain" description="Zn(2)-C6 fungal-type" evidence="10">
    <location>
        <begin position="3"/>
        <end position="33"/>
    </location>
</feature>
<keyword evidence="2" id="KW-0479">Metal-binding</keyword>
<evidence type="ECO:0000256" key="9">
    <source>
        <dbReference type="SAM" id="Phobius"/>
    </source>
</evidence>
<feature type="region of interest" description="Disordered" evidence="8">
    <location>
        <begin position="65"/>
        <end position="121"/>
    </location>
</feature>
<evidence type="ECO:0000256" key="6">
    <source>
        <dbReference type="ARBA" id="ARBA00023163"/>
    </source>
</evidence>
<dbReference type="PROSITE" id="PS50048">
    <property type="entry name" value="ZN2_CY6_FUNGAL_2"/>
    <property type="match status" value="1"/>
</dbReference>
<dbReference type="Gene3D" id="4.10.240.10">
    <property type="entry name" value="Zn(2)-C6 fungal-type DNA-binding domain"/>
    <property type="match status" value="1"/>
</dbReference>
<evidence type="ECO:0000256" key="5">
    <source>
        <dbReference type="ARBA" id="ARBA00023125"/>
    </source>
</evidence>
<evidence type="ECO:0000256" key="2">
    <source>
        <dbReference type="ARBA" id="ARBA00022723"/>
    </source>
</evidence>
<evidence type="ECO:0000256" key="7">
    <source>
        <dbReference type="ARBA" id="ARBA00023242"/>
    </source>
</evidence>
<accession>A0ABR4KGP2</accession>
<feature type="compositionally biased region" description="Basic and acidic residues" evidence="8">
    <location>
        <begin position="88"/>
        <end position="100"/>
    </location>
</feature>
<keyword evidence="6" id="KW-0804">Transcription</keyword>
<dbReference type="Proteomes" id="UP001610444">
    <property type="component" value="Unassembled WGS sequence"/>
</dbReference>
<keyword evidence="5" id="KW-0238">DNA-binding</keyword>
<dbReference type="SUPFAM" id="SSF57701">
    <property type="entry name" value="Zn2/Cys6 DNA-binding domain"/>
    <property type="match status" value="1"/>
</dbReference>
<dbReference type="PANTHER" id="PTHR47782:SF12">
    <property type="entry name" value="ZN(II)2CYS6 TRANSCRIPTION FACTOR (EUROFUNG)"/>
    <property type="match status" value="1"/>
</dbReference>
<dbReference type="CDD" id="cd12148">
    <property type="entry name" value="fungal_TF_MHR"/>
    <property type="match status" value="1"/>
</dbReference>
<dbReference type="CDD" id="cd00067">
    <property type="entry name" value="GAL4"/>
    <property type="match status" value="1"/>
</dbReference>
<dbReference type="GeneID" id="98160647"/>
<keyword evidence="12" id="KW-1185">Reference proteome</keyword>
<evidence type="ECO:0000313" key="12">
    <source>
        <dbReference type="Proteomes" id="UP001610444"/>
    </source>
</evidence>